<feature type="domain" description="Cytosolic fatty-acid binding proteins" evidence="1">
    <location>
        <begin position="13"/>
        <end position="30"/>
    </location>
</feature>
<dbReference type="PANTHER" id="PTHR21174">
    <property type="match status" value="1"/>
</dbReference>
<comment type="caution">
    <text evidence="2">The sequence shown here is derived from an EMBL/GenBank/DDBJ whole genome shotgun (WGS) entry which is preliminary data.</text>
</comment>
<dbReference type="Proteomes" id="UP000697995">
    <property type="component" value="Unassembled WGS sequence"/>
</dbReference>
<dbReference type="InterPro" id="IPR009218">
    <property type="entry name" value="HD_phosphohydro"/>
</dbReference>
<dbReference type="RefSeq" id="WP_207191921.1">
    <property type="nucleotide sequence ID" value="NZ_NRSG01000809.1"/>
</dbReference>
<dbReference type="PANTHER" id="PTHR21174:SF0">
    <property type="entry name" value="HD PHOSPHOHYDROLASE FAMILY PROTEIN-RELATED"/>
    <property type="match status" value="1"/>
</dbReference>
<dbReference type="SUPFAM" id="SSF109604">
    <property type="entry name" value="HD-domain/PDEase-like"/>
    <property type="match status" value="1"/>
</dbReference>
<evidence type="ECO:0000313" key="2">
    <source>
        <dbReference type="EMBL" id="MBK1662843.1"/>
    </source>
</evidence>
<gene>
    <name evidence="2" type="ORF">CKO45_32265</name>
</gene>
<protein>
    <recommendedName>
        <fullName evidence="1">Cytosolic fatty-acid binding proteins domain-containing protein</fullName>
    </recommendedName>
</protein>
<dbReference type="InterPro" id="IPR000463">
    <property type="entry name" value="Fatty_acid-bd"/>
</dbReference>
<name>A0ABS1D7G2_9PROT</name>
<proteinExistence type="predicted"/>
<sequence>LTPAARRAPGPPGRWPVNRPRGFDALLQAVDLPAPVRADLVRRMAAPWRGYHGLRHLSVLWGRHRRFGRTGPMRRPGVARLIAAAILFHDAVLVPGAPDNEVRSAALWRRAARRLRGFTAAEIAWVADTILATRDHLNAPLPHGERGAARRWMLDLDLTPIGEEAATFSRNTRELRAEARHLDDHAFVETQRAFLARICAAPQVLRSPPLHAAFEARARANIGRELRRPPAHPAAPPG</sequence>
<accession>A0ABS1D7G2</accession>
<reference evidence="2 3" key="1">
    <citation type="journal article" date="2020" name="Microorganisms">
        <title>Osmotic Adaptation and Compatible Solute Biosynthesis of Phototrophic Bacteria as Revealed from Genome Analyses.</title>
        <authorList>
            <person name="Imhoff J.F."/>
            <person name="Rahn T."/>
            <person name="Kunzel S."/>
            <person name="Keller A."/>
            <person name="Neulinger S.C."/>
        </authorList>
    </citation>
    <scope>NUCLEOTIDE SEQUENCE [LARGE SCALE GENOMIC DNA]</scope>
    <source>
        <strain evidence="2 3">DSM 15382</strain>
    </source>
</reference>
<feature type="non-terminal residue" evidence="2">
    <location>
        <position position="1"/>
    </location>
</feature>
<evidence type="ECO:0000259" key="1">
    <source>
        <dbReference type="PROSITE" id="PS00214"/>
    </source>
</evidence>
<keyword evidence="3" id="KW-1185">Reference proteome</keyword>
<organism evidence="2 3">
    <name type="scientific">Paracraurococcus ruber</name>
    <dbReference type="NCBI Taxonomy" id="77675"/>
    <lineage>
        <taxon>Bacteria</taxon>
        <taxon>Pseudomonadati</taxon>
        <taxon>Pseudomonadota</taxon>
        <taxon>Alphaproteobacteria</taxon>
        <taxon>Acetobacterales</taxon>
        <taxon>Roseomonadaceae</taxon>
        <taxon>Paracraurococcus</taxon>
    </lineage>
</organism>
<evidence type="ECO:0000313" key="3">
    <source>
        <dbReference type="Proteomes" id="UP000697995"/>
    </source>
</evidence>
<dbReference type="EMBL" id="NRSG01000809">
    <property type="protein sequence ID" value="MBK1662843.1"/>
    <property type="molecule type" value="Genomic_DNA"/>
</dbReference>
<dbReference type="PROSITE" id="PS00214">
    <property type="entry name" value="FABP"/>
    <property type="match status" value="1"/>
</dbReference>